<dbReference type="EC" id="2.1.1.298" evidence="5"/>
<dbReference type="SUPFAM" id="SSF53335">
    <property type="entry name" value="S-adenosyl-L-methionine-dependent methyltransferases"/>
    <property type="match status" value="1"/>
</dbReference>
<dbReference type="AlphaFoldDB" id="A0AAE3HLJ5"/>
<evidence type="ECO:0000313" key="6">
    <source>
        <dbReference type="Proteomes" id="UP001204445"/>
    </source>
</evidence>
<sequence>MAISIRACVHEIARRFAAADLYYGHGTDNAHDEAVYLVFAALDLPFDCPESALDEALDNAQLARIRELARQRIEKRVPTAYLVNRAWFCGLPFYVDEHVLIPRSPVAELIEAEFSPWLEADRIGRVLDIGTGSGCIAIACAYALPQARVDAIDNDRAALAIAQRNIDAHGLGARVAAIESDLFSALDDCRYDLIIANPPYVDAQDMADLPPEYAHEPAAALAAGDDGLAVVERLLNEARDHLTADGLLVLEVGNSQAALEAARPALPMLWLDCEMGGDGVCIIEARDLG</sequence>
<comment type="caution">
    <text evidence="5">The sequence shown here is derived from an EMBL/GenBank/DDBJ whole genome shotgun (WGS) entry which is preliminary data.</text>
</comment>
<dbReference type="PROSITE" id="PS00092">
    <property type="entry name" value="N6_MTASE"/>
    <property type="match status" value="1"/>
</dbReference>
<evidence type="ECO:0000259" key="4">
    <source>
        <dbReference type="Pfam" id="PF05175"/>
    </source>
</evidence>
<accession>A0AAE3HLJ5</accession>
<dbReference type="InterPro" id="IPR002052">
    <property type="entry name" value="DNA_methylase_N6_adenine_CS"/>
</dbReference>
<dbReference type="EMBL" id="JANUCT010000026">
    <property type="protein sequence ID" value="MCS3904560.1"/>
    <property type="molecule type" value="Genomic_DNA"/>
</dbReference>
<reference evidence="5" key="1">
    <citation type="submission" date="2022-08" db="EMBL/GenBank/DDBJ databases">
        <title>Genomic Encyclopedia of Type Strains, Phase III (KMG-III): the genomes of soil and plant-associated and newly described type strains.</title>
        <authorList>
            <person name="Whitman W."/>
        </authorList>
    </citation>
    <scope>NUCLEOTIDE SEQUENCE</scope>
    <source>
        <strain evidence="5">HMT 1</strain>
    </source>
</reference>
<dbReference type="CDD" id="cd02440">
    <property type="entry name" value="AdoMet_MTases"/>
    <property type="match status" value="1"/>
</dbReference>
<dbReference type="InterPro" id="IPR019874">
    <property type="entry name" value="RF_methyltr_PrmC"/>
</dbReference>
<dbReference type="RefSeq" id="WP_259057725.1">
    <property type="nucleotide sequence ID" value="NZ_JANUCT010000026.1"/>
</dbReference>
<name>A0AAE3HLJ5_9GAMM</name>
<dbReference type="InterPro" id="IPR029063">
    <property type="entry name" value="SAM-dependent_MTases_sf"/>
</dbReference>
<dbReference type="GO" id="GO:0003676">
    <property type="term" value="F:nucleic acid binding"/>
    <property type="evidence" value="ECO:0007669"/>
    <property type="project" value="InterPro"/>
</dbReference>
<dbReference type="GO" id="GO:0005829">
    <property type="term" value="C:cytosol"/>
    <property type="evidence" value="ECO:0007669"/>
    <property type="project" value="TreeGrafter"/>
</dbReference>
<dbReference type="Proteomes" id="UP001204445">
    <property type="component" value="Unassembled WGS sequence"/>
</dbReference>
<dbReference type="InterPro" id="IPR007848">
    <property type="entry name" value="Small_mtfrase_dom"/>
</dbReference>
<dbReference type="PANTHER" id="PTHR47806">
    <property type="entry name" value="50S RIBOSOMAL PROTEIN L3 GLUTAMINE METHYLTRANSFERASE"/>
    <property type="match status" value="1"/>
</dbReference>
<gene>
    <name evidence="5" type="ORF">J2T55_002599</name>
</gene>
<dbReference type="GO" id="GO:0005840">
    <property type="term" value="C:ribosome"/>
    <property type="evidence" value="ECO:0007669"/>
    <property type="project" value="UniProtKB-KW"/>
</dbReference>
<keyword evidence="3" id="KW-0949">S-adenosyl-L-methionine</keyword>
<feature type="domain" description="Methyltransferase small" evidence="4">
    <location>
        <begin position="118"/>
        <end position="205"/>
    </location>
</feature>
<dbReference type="InterPro" id="IPR017127">
    <property type="entry name" value="Ribosome_uL3_MTase"/>
</dbReference>
<dbReference type="InterPro" id="IPR004556">
    <property type="entry name" value="HemK-like"/>
</dbReference>
<dbReference type="NCBIfam" id="TIGR03534">
    <property type="entry name" value="RF_mod_PrmC"/>
    <property type="match status" value="1"/>
</dbReference>
<dbReference type="Pfam" id="PF05175">
    <property type="entry name" value="MTS"/>
    <property type="match status" value="1"/>
</dbReference>
<evidence type="ECO:0000256" key="1">
    <source>
        <dbReference type="ARBA" id="ARBA00022603"/>
    </source>
</evidence>
<dbReference type="NCBIfam" id="TIGR03533">
    <property type="entry name" value="L3_gln_methyl"/>
    <property type="match status" value="1"/>
</dbReference>
<dbReference type="PIRSF" id="PIRSF037167">
    <property type="entry name" value="Mtase_YfcB_prd"/>
    <property type="match status" value="1"/>
</dbReference>
<dbReference type="GO" id="GO:0036009">
    <property type="term" value="F:protein-glutamine N-methyltransferase activity"/>
    <property type="evidence" value="ECO:0007669"/>
    <property type="project" value="InterPro"/>
</dbReference>
<evidence type="ECO:0000256" key="2">
    <source>
        <dbReference type="ARBA" id="ARBA00022679"/>
    </source>
</evidence>
<protein>
    <submittedName>
        <fullName evidence="5">Ribosomal protein L3 glutamine methyltransferase</fullName>
        <ecNumber evidence="5">2.1.1.298</ecNumber>
    </submittedName>
</protein>
<evidence type="ECO:0000313" key="5">
    <source>
        <dbReference type="EMBL" id="MCS3904560.1"/>
    </source>
</evidence>
<keyword evidence="5" id="KW-0689">Ribosomal protein</keyword>
<keyword evidence="5" id="KW-0687">Ribonucleoprotein</keyword>
<dbReference type="Gene3D" id="3.40.50.150">
    <property type="entry name" value="Vaccinia Virus protein VP39"/>
    <property type="match status" value="1"/>
</dbReference>
<keyword evidence="6" id="KW-1185">Reference proteome</keyword>
<dbReference type="Gene3D" id="1.10.8.10">
    <property type="entry name" value="DNA helicase RuvA subunit, C-terminal domain"/>
    <property type="match status" value="1"/>
</dbReference>
<dbReference type="GO" id="GO:0032259">
    <property type="term" value="P:methylation"/>
    <property type="evidence" value="ECO:0007669"/>
    <property type="project" value="UniProtKB-KW"/>
</dbReference>
<dbReference type="NCBIfam" id="TIGR00536">
    <property type="entry name" value="hemK_fam"/>
    <property type="match status" value="1"/>
</dbReference>
<evidence type="ECO:0000256" key="3">
    <source>
        <dbReference type="ARBA" id="ARBA00022691"/>
    </source>
</evidence>
<organism evidence="5 6">
    <name type="scientific">Methylohalomonas lacus</name>
    <dbReference type="NCBI Taxonomy" id="398773"/>
    <lineage>
        <taxon>Bacteria</taxon>
        <taxon>Pseudomonadati</taxon>
        <taxon>Pseudomonadota</taxon>
        <taxon>Gammaproteobacteria</taxon>
        <taxon>Methylohalomonadales</taxon>
        <taxon>Methylohalomonadaceae</taxon>
        <taxon>Methylohalomonas</taxon>
    </lineage>
</organism>
<proteinExistence type="predicted"/>
<dbReference type="PANTHER" id="PTHR47806:SF1">
    <property type="entry name" value="RIBOSOMAL PROTEIN UL3 GLUTAMINE METHYLTRANSFERASE"/>
    <property type="match status" value="1"/>
</dbReference>
<keyword evidence="1 5" id="KW-0489">Methyltransferase</keyword>
<keyword evidence="2 5" id="KW-0808">Transferase</keyword>